<dbReference type="InterPro" id="IPR011055">
    <property type="entry name" value="Dup_hybrid_motif"/>
</dbReference>
<dbReference type="Pfam" id="PF01551">
    <property type="entry name" value="Peptidase_M23"/>
    <property type="match status" value="1"/>
</dbReference>
<feature type="coiled-coil region" evidence="2">
    <location>
        <begin position="32"/>
        <end position="126"/>
    </location>
</feature>
<dbReference type="Proteomes" id="UP000585258">
    <property type="component" value="Unassembled WGS sequence"/>
</dbReference>
<evidence type="ECO:0000256" key="1">
    <source>
        <dbReference type="ARBA" id="ARBA00022729"/>
    </source>
</evidence>
<dbReference type="GO" id="GO:0004222">
    <property type="term" value="F:metalloendopeptidase activity"/>
    <property type="evidence" value="ECO:0007669"/>
    <property type="project" value="TreeGrafter"/>
</dbReference>
<dbReference type="PANTHER" id="PTHR21666">
    <property type="entry name" value="PEPTIDASE-RELATED"/>
    <property type="match status" value="1"/>
</dbReference>
<dbReference type="PANTHER" id="PTHR21666:SF289">
    <property type="entry name" value="L-ALA--D-GLU ENDOPEPTIDASE"/>
    <property type="match status" value="1"/>
</dbReference>
<comment type="caution">
    <text evidence="7">The sequence shown here is derived from an EMBL/GenBank/DDBJ whole genome shotgun (WGS) entry which is preliminary data.</text>
</comment>
<dbReference type="RefSeq" id="WP_185163974.1">
    <property type="nucleotide sequence ID" value="NZ_JACKWY010000003.1"/>
</dbReference>
<evidence type="ECO:0000259" key="6">
    <source>
        <dbReference type="Pfam" id="PF24568"/>
    </source>
</evidence>
<evidence type="ECO:0000256" key="3">
    <source>
        <dbReference type="SAM" id="MobiDB-lite"/>
    </source>
</evidence>
<dbReference type="AlphaFoldDB" id="A0A7X0SB78"/>
<organism evidence="7 8">
    <name type="scientific">Clostridium gasigenes</name>
    <dbReference type="NCBI Taxonomy" id="94869"/>
    <lineage>
        <taxon>Bacteria</taxon>
        <taxon>Bacillati</taxon>
        <taxon>Bacillota</taxon>
        <taxon>Clostridia</taxon>
        <taxon>Eubacteriales</taxon>
        <taxon>Clostridiaceae</taxon>
        <taxon>Clostridium</taxon>
    </lineage>
</organism>
<sequence>MNKIKNKIIIVLCLIFFSTSYVSVFAESSDAIKNEIEVNKEAMNEIDKDKNKIEEDKATQGSELDKLLEEIENKGAELSVAEKDVEVFQVKIDKLQEDINVIQKSIDDAEAEILQKEKLIDQKEEELVKTRDILGKRIRSYYKMNITLQYIYMIIKSDGLGQLLSNIQAISRVINIDKELMDSIKKFQKELAVEKDNLDKRVAKEKKDKEDISYKQNEIFEAQKEFVVIEDAKQIQMNKLLALESEKQNLIATLTAEEIALQEKIGDLVSYNDNLKAELDNIFNSISNSNNGNNSGSTNENSNESDNNNGTGNESNNNSGTNNNGSTGEGFLRPTDGPITDSFGGRTNPVTFQPGFHNGVDFGNASNTPIKASKSGVVTYAGWINGYGNSVIIDHGGGVTTLYGHANSLNVSVNQNVTRGETIALVGSTGMSTGPHLHFEIRINAQPVDPMGYV</sequence>
<dbReference type="InterPro" id="IPR050570">
    <property type="entry name" value="Cell_wall_metabolism_enzyme"/>
</dbReference>
<evidence type="ECO:0000313" key="7">
    <source>
        <dbReference type="EMBL" id="MBB6714357.1"/>
    </source>
</evidence>
<dbReference type="Pfam" id="PF24568">
    <property type="entry name" value="CC_PcsB"/>
    <property type="match status" value="1"/>
</dbReference>
<dbReference type="Gene3D" id="2.70.70.10">
    <property type="entry name" value="Glucose Permease (Domain IIA)"/>
    <property type="match status" value="1"/>
</dbReference>
<evidence type="ECO:0000256" key="2">
    <source>
        <dbReference type="SAM" id="Coils"/>
    </source>
</evidence>
<gene>
    <name evidence="7" type="ORF">H7E68_06390</name>
</gene>
<protein>
    <submittedName>
        <fullName evidence="7">Peptidoglycan DD-metalloendopeptidase family protein</fullName>
    </submittedName>
</protein>
<keyword evidence="1 4" id="KW-0732">Signal</keyword>
<evidence type="ECO:0000313" key="8">
    <source>
        <dbReference type="Proteomes" id="UP000585258"/>
    </source>
</evidence>
<feature type="domain" description="M23ase beta-sheet core" evidence="5">
    <location>
        <begin position="356"/>
        <end position="450"/>
    </location>
</feature>
<evidence type="ECO:0000259" key="5">
    <source>
        <dbReference type="Pfam" id="PF01551"/>
    </source>
</evidence>
<dbReference type="InterPro" id="IPR016047">
    <property type="entry name" value="M23ase_b-sheet_dom"/>
</dbReference>
<reference evidence="7 8" key="1">
    <citation type="submission" date="2020-08" db="EMBL/GenBank/DDBJ databases">
        <title>Clostridia isolated from Swiss meat.</title>
        <authorList>
            <person name="Wambui J."/>
            <person name="Stevens M.J.A."/>
            <person name="Stephan R."/>
        </authorList>
    </citation>
    <scope>NUCLEOTIDE SEQUENCE [LARGE SCALE GENOMIC DNA]</scope>
    <source>
        <strain evidence="7 8">CM001</strain>
    </source>
</reference>
<evidence type="ECO:0000256" key="4">
    <source>
        <dbReference type="SAM" id="SignalP"/>
    </source>
</evidence>
<dbReference type="InterPro" id="IPR057309">
    <property type="entry name" value="PcsB_CC"/>
</dbReference>
<feature type="domain" description="Peptidoglycan hydrolase PcsB coiled-coil" evidence="6">
    <location>
        <begin position="120"/>
        <end position="192"/>
    </location>
</feature>
<proteinExistence type="predicted"/>
<feature type="region of interest" description="Disordered" evidence="3">
    <location>
        <begin position="287"/>
        <end position="355"/>
    </location>
</feature>
<dbReference type="EMBL" id="JACKWY010000003">
    <property type="protein sequence ID" value="MBB6714357.1"/>
    <property type="molecule type" value="Genomic_DNA"/>
</dbReference>
<feature type="chain" id="PRO_5038765969" evidence="4">
    <location>
        <begin position="27"/>
        <end position="454"/>
    </location>
</feature>
<feature type="compositionally biased region" description="Low complexity" evidence="3">
    <location>
        <begin position="287"/>
        <end position="330"/>
    </location>
</feature>
<dbReference type="CDD" id="cd12797">
    <property type="entry name" value="M23_peptidase"/>
    <property type="match status" value="1"/>
</dbReference>
<accession>A0A7X0SB78</accession>
<dbReference type="Gene3D" id="6.10.250.3150">
    <property type="match status" value="1"/>
</dbReference>
<keyword evidence="2" id="KW-0175">Coiled coil</keyword>
<name>A0A7X0SB78_9CLOT</name>
<feature type="signal peptide" evidence="4">
    <location>
        <begin position="1"/>
        <end position="26"/>
    </location>
</feature>
<dbReference type="SUPFAM" id="SSF51261">
    <property type="entry name" value="Duplicated hybrid motif"/>
    <property type="match status" value="1"/>
</dbReference>